<accession>Q5FK97</accession>
<dbReference type="RefSeq" id="WP_003547296.1">
    <property type="nucleotide sequence ID" value="NC_006814.3"/>
</dbReference>
<keyword evidence="1" id="KW-0732">Signal</keyword>
<dbReference type="KEGG" id="lac:LBA1029"/>
<gene>
    <name evidence="3" type="ordered locus">LBA1029</name>
</gene>
<evidence type="ECO:0000256" key="1">
    <source>
        <dbReference type="SAM" id="SignalP"/>
    </source>
</evidence>
<dbReference type="OrthoDB" id="2318088at2"/>
<proteinExistence type="predicted"/>
<dbReference type="PATRIC" id="fig|272621.13.peg.977"/>
<organism evidence="4">
    <name type="scientific">Lactobacillus acidophilus (strain ATCC 700396 / NCK56 / N2 / NCFM)</name>
    <dbReference type="NCBI Taxonomy" id="272621"/>
    <lineage>
        <taxon>Bacteria</taxon>
        <taxon>Bacillati</taxon>
        <taxon>Bacillota</taxon>
        <taxon>Bacilli</taxon>
        <taxon>Lactobacillales</taxon>
        <taxon>Lactobacillaceae</taxon>
        <taxon>Lactobacillus</taxon>
    </lineage>
</organism>
<dbReference type="Proteomes" id="UP000006381">
    <property type="component" value="Chromosome"/>
</dbReference>
<dbReference type="STRING" id="272621.LBA1029"/>
<dbReference type="BioCyc" id="LACI272621:G1G49-1027-MONOMER"/>
<evidence type="ECO:0000313" key="4">
    <source>
        <dbReference type="Proteomes" id="UP000006381"/>
    </source>
</evidence>
<dbReference type="InterPro" id="IPR024968">
    <property type="entry name" value="SlpA_C_lactobacillus"/>
</dbReference>
<dbReference type="DNASU" id="3252402"/>
<protein>
    <submittedName>
        <fullName evidence="3">Putative surface layer protein</fullName>
    </submittedName>
</protein>
<feature type="domain" description="S-layer protein C-terminal" evidence="2">
    <location>
        <begin position="120"/>
        <end position="186"/>
    </location>
</feature>
<keyword evidence="4" id="KW-1185">Reference proteome</keyword>
<evidence type="ECO:0000259" key="2">
    <source>
        <dbReference type="Pfam" id="PF03217"/>
    </source>
</evidence>
<evidence type="ECO:0000313" key="3">
    <source>
        <dbReference type="EMBL" id="AAV42877.1"/>
    </source>
</evidence>
<dbReference type="GeneID" id="93289860"/>
<dbReference type="eggNOG" id="ENOG5030GKE">
    <property type="taxonomic scope" value="Bacteria"/>
</dbReference>
<dbReference type="AlphaFoldDB" id="Q5FK97"/>
<feature type="chain" id="PRO_5038805699" evidence="1">
    <location>
        <begin position="23"/>
        <end position="385"/>
    </location>
</feature>
<dbReference type="EMBL" id="CP000033">
    <property type="protein sequence ID" value="AAV42877.1"/>
    <property type="molecule type" value="Genomic_DNA"/>
</dbReference>
<sequence length="385" mass="42788">MMKFNKKIIVSSLILATIAAPSAGLIMQSNDANVVQAATSNKKNTIKLISTNNNIKIPVYDRQGKQINGFTVESGANVTVIGKPIIVQQKYRKDVFEGIKINGKTYASLGDGGYIPINATGVITSKGMKITRDTAVYNKNGKKLSTYRGHTATLKKDSIVKYGGATTYTIPVSYFNIGNGRYVRASYVQEYNGQTVLTLNYNTFVYNKKGKRINYDGQRKLMNGGVVTTNSKIREAKSSDQNYFYSSANYTDKNKLAFTTTKIKGQDYLSIGKGEYIKIANVKTANGMILFTKGPITITLPSDTTIYSSNFKETKKQIAAGKKVILDKTEIDNSLSDPQLYFRIKGTNELIYWGDLGEYPGVDHTAVYDPNYYSIYSFPLRQFME</sequence>
<dbReference type="Pfam" id="PF03217">
    <property type="entry name" value="SlpA"/>
    <property type="match status" value="1"/>
</dbReference>
<feature type="signal peptide" evidence="1">
    <location>
        <begin position="1"/>
        <end position="22"/>
    </location>
</feature>
<reference evidence="3 4" key="1">
    <citation type="journal article" date="2005" name="Proc. Natl. Acad. Sci. U.S.A.">
        <title>Complete genome sequence of the probiotic lactic acid bacterium Lactobacillus acidophilus NCFM.</title>
        <authorList>
            <person name="Altermann E."/>
            <person name="Russell W.M."/>
            <person name="Azcarate-Peril M.A."/>
            <person name="Barrangou R."/>
            <person name="Buck B.L."/>
            <person name="McAuliffe O."/>
            <person name="Souther N."/>
            <person name="Dobson A."/>
            <person name="Duong T."/>
            <person name="Callanan M."/>
            <person name="Lick S."/>
            <person name="Hamrick A."/>
            <person name="Cano R."/>
            <person name="Klaenhammer T.R."/>
        </authorList>
    </citation>
    <scope>NUCLEOTIDE SEQUENCE [LARGE SCALE GENOMIC DNA]</scope>
    <source>
        <strain evidence="4">ATCC 700396 / NCK56 / N2 / NCFM</strain>
    </source>
</reference>
<dbReference type="HOGENOM" id="CLU_058978_0_0_9"/>
<name>Q5FK97_LACAC</name>